<dbReference type="PROSITE" id="PS50931">
    <property type="entry name" value="HTH_LYSR"/>
    <property type="match status" value="1"/>
</dbReference>
<comment type="caution">
    <text evidence="6">The sequence shown here is derived from an EMBL/GenBank/DDBJ whole genome shotgun (WGS) entry which is preliminary data.</text>
</comment>
<evidence type="ECO:0000259" key="5">
    <source>
        <dbReference type="PROSITE" id="PS50931"/>
    </source>
</evidence>
<comment type="similarity">
    <text evidence="1">Belongs to the LysR transcriptional regulatory family.</text>
</comment>
<organism evidence="6 7">
    <name type="scientific">Rhizobium mesosinicum</name>
    <dbReference type="NCBI Taxonomy" id="335017"/>
    <lineage>
        <taxon>Bacteria</taxon>
        <taxon>Pseudomonadati</taxon>
        <taxon>Pseudomonadota</taxon>
        <taxon>Alphaproteobacteria</taxon>
        <taxon>Hyphomicrobiales</taxon>
        <taxon>Rhizobiaceae</taxon>
        <taxon>Rhizobium/Agrobacterium group</taxon>
        <taxon>Rhizobium</taxon>
    </lineage>
</organism>
<dbReference type="Proteomes" id="UP000717752">
    <property type="component" value="Unassembled WGS sequence"/>
</dbReference>
<name>A0ABS7GYD6_9HYPH</name>
<keyword evidence="2" id="KW-0805">Transcription regulation</keyword>
<dbReference type="InterPro" id="IPR000847">
    <property type="entry name" value="LysR_HTH_N"/>
</dbReference>
<dbReference type="Gene3D" id="1.10.10.10">
    <property type="entry name" value="Winged helix-like DNA-binding domain superfamily/Winged helix DNA-binding domain"/>
    <property type="match status" value="1"/>
</dbReference>
<accession>A0ABS7GYD6</accession>
<dbReference type="EMBL" id="JAEUAK010000008">
    <property type="protein sequence ID" value="MBW9054885.1"/>
    <property type="molecule type" value="Genomic_DNA"/>
</dbReference>
<dbReference type="Gene3D" id="3.40.190.10">
    <property type="entry name" value="Periplasmic binding protein-like II"/>
    <property type="match status" value="2"/>
</dbReference>
<dbReference type="CDD" id="cd08414">
    <property type="entry name" value="PBP2_LTTR_aromatics_like"/>
    <property type="match status" value="1"/>
</dbReference>
<evidence type="ECO:0000256" key="4">
    <source>
        <dbReference type="ARBA" id="ARBA00023163"/>
    </source>
</evidence>
<feature type="domain" description="HTH lysR-type" evidence="5">
    <location>
        <begin position="1"/>
        <end position="58"/>
    </location>
</feature>
<sequence length="299" mass="32158">MDTRHMRCFVALAETLHFGHAAARVNMSQPPFSRQIAAIEKRLGAKLVERNSRNVALTHAGQHFLADCRAVLEGFDAACRDVQLVASGMKGELKLGFMMHAAHSVIPALVRLYAEARPDVRLILEERIPTDIEEMLTEGRLDAAVTFGGGAAPHLRTLLLARDWLCLIVPAGHRLADAETIRPRALAGEKLIAAPATVAPTLRSAIGTYCAGGGVIPHFAFEPRLQHTIIRLVQEGLGVALIPQSLCDDLAEGVVARVLVDAPEFDVVLCAPRAGRNPAVPELFEAAGRFFVRLGASGP</sequence>
<dbReference type="Pfam" id="PF00126">
    <property type="entry name" value="HTH_1"/>
    <property type="match status" value="1"/>
</dbReference>
<dbReference type="PANTHER" id="PTHR30346">
    <property type="entry name" value="TRANSCRIPTIONAL DUAL REGULATOR HCAR-RELATED"/>
    <property type="match status" value="1"/>
</dbReference>
<dbReference type="InterPro" id="IPR036390">
    <property type="entry name" value="WH_DNA-bd_sf"/>
</dbReference>
<keyword evidence="4" id="KW-0804">Transcription</keyword>
<dbReference type="PANTHER" id="PTHR30346:SF28">
    <property type="entry name" value="HTH-TYPE TRANSCRIPTIONAL REGULATOR CYNR"/>
    <property type="match status" value="1"/>
</dbReference>
<dbReference type="Pfam" id="PF03466">
    <property type="entry name" value="LysR_substrate"/>
    <property type="match status" value="1"/>
</dbReference>
<keyword evidence="3" id="KW-0238">DNA-binding</keyword>
<dbReference type="InterPro" id="IPR005119">
    <property type="entry name" value="LysR_subst-bd"/>
</dbReference>
<keyword evidence="7" id="KW-1185">Reference proteome</keyword>
<proteinExistence type="inferred from homology"/>
<reference evidence="6 7" key="1">
    <citation type="journal article" date="2021" name="MBio">
        <title>Poor Competitiveness of Bradyrhizobium in Pigeon Pea Root Colonization in Indian Soils.</title>
        <authorList>
            <person name="Chalasani D."/>
            <person name="Basu A."/>
            <person name="Pullabhotla S.V.S.R.N."/>
            <person name="Jorrin B."/>
            <person name="Neal A.L."/>
            <person name="Poole P.S."/>
            <person name="Podile A.R."/>
            <person name="Tkacz A."/>
        </authorList>
    </citation>
    <scope>NUCLEOTIDE SEQUENCE [LARGE SCALE GENOMIC DNA]</scope>
    <source>
        <strain evidence="6 7">HU56</strain>
    </source>
</reference>
<evidence type="ECO:0000256" key="1">
    <source>
        <dbReference type="ARBA" id="ARBA00009437"/>
    </source>
</evidence>
<dbReference type="RefSeq" id="WP_220336231.1">
    <property type="nucleotide sequence ID" value="NZ_JAEUAK010000008.1"/>
</dbReference>
<dbReference type="InterPro" id="IPR036388">
    <property type="entry name" value="WH-like_DNA-bd_sf"/>
</dbReference>
<protein>
    <submittedName>
        <fullName evidence="6">LysR family transcriptional regulator</fullName>
    </submittedName>
</protein>
<dbReference type="SUPFAM" id="SSF46785">
    <property type="entry name" value="Winged helix' DNA-binding domain"/>
    <property type="match status" value="1"/>
</dbReference>
<evidence type="ECO:0000313" key="7">
    <source>
        <dbReference type="Proteomes" id="UP000717752"/>
    </source>
</evidence>
<dbReference type="SUPFAM" id="SSF53850">
    <property type="entry name" value="Periplasmic binding protein-like II"/>
    <property type="match status" value="1"/>
</dbReference>
<evidence type="ECO:0000256" key="2">
    <source>
        <dbReference type="ARBA" id="ARBA00023015"/>
    </source>
</evidence>
<dbReference type="PRINTS" id="PR00039">
    <property type="entry name" value="HTHLYSR"/>
</dbReference>
<evidence type="ECO:0000256" key="3">
    <source>
        <dbReference type="ARBA" id="ARBA00023125"/>
    </source>
</evidence>
<gene>
    <name evidence="6" type="ORF">JNB85_21005</name>
</gene>
<evidence type="ECO:0000313" key="6">
    <source>
        <dbReference type="EMBL" id="MBW9054885.1"/>
    </source>
</evidence>